<sequence length="257" mass="28994">MSSALNKIAVHFAETLKGNLLGLYVHGSLAMGCFHPDKSDIDLMVIVKNKLSSQTMKRVTRMALRLEEALPAARGLEFSIILAEHLDPFVYPTPFEYHYSAHHREKYRADANYVCGGFADADLASQLTVAYERGLTLYGQPLRELCPPIDKRLYAASILHDVEGFGQIMNGGLPPGLTPVYVVLNLCRVLYFMKEGAISSKREGGQWGLGELPQRYSRIIRSCLDEYSGQTEQCDIGDSELMDFVRYMLREIHRYSY</sequence>
<keyword evidence="2" id="KW-0046">Antibiotic resistance</keyword>
<dbReference type="Pfam" id="PF01909">
    <property type="entry name" value="NTP_transf_2"/>
    <property type="match status" value="1"/>
</dbReference>
<comment type="caution">
    <text evidence="5">The sequence shown here is derived from an EMBL/GenBank/DDBJ whole genome shotgun (WGS) entry which is preliminary data.</text>
</comment>
<dbReference type="InterPro" id="IPR002934">
    <property type="entry name" value="Polymerase_NTP_transf_dom"/>
</dbReference>
<dbReference type="PROSITE" id="PS51257">
    <property type="entry name" value="PROKAR_LIPOPROTEIN"/>
    <property type="match status" value="1"/>
</dbReference>
<dbReference type="CDD" id="cd05403">
    <property type="entry name" value="NT_KNTase_like"/>
    <property type="match status" value="1"/>
</dbReference>
<organism evidence="5 6">
    <name type="scientific">Paenibacillus solanacearum</name>
    <dbReference type="NCBI Taxonomy" id="2048548"/>
    <lineage>
        <taxon>Bacteria</taxon>
        <taxon>Bacillati</taxon>
        <taxon>Bacillota</taxon>
        <taxon>Bacilli</taxon>
        <taxon>Bacillales</taxon>
        <taxon>Paenibacillaceae</taxon>
        <taxon>Paenibacillus</taxon>
    </lineage>
</organism>
<gene>
    <name evidence="5" type="primary">ant1</name>
    <name evidence="5" type="ORF">PAESOLCIP111_05627</name>
</gene>
<evidence type="ECO:0000256" key="2">
    <source>
        <dbReference type="PIRNR" id="PIRNR000819"/>
    </source>
</evidence>
<dbReference type="Proteomes" id="UP000693672">
    <property type="component" value="Unassembled WGS sequence"/>
</dbReference>
<keyword evidence="6" id="KW-1185">Reference proteome</keyword>
<evidence type="ECO:0000259" key="3">
    <source>
        <dbReference type="Pfam" id="PF01909"/>
    </source>
</evidence>
<evidence type="ECO:0000256" key="1">
    <source>
        <dbReference type="ARBA" id="ARBA00022679"/>
    </source>
</evidence>
<keyword evidence="2" id="KW-0067">ATP-binding</keyword>
<dbReference type="GO" id="GO:0009012">
    <property type="term" value="F:aminoglycoside 3''-adenylyltransferase activity"/>
    <property type="evidence" value="ECO:0007669"/>
    <property type="project" value="UniProtKB-EC"/>
</dbReference>
<keyword evidence="2" id="KW-0547">Nucleotide-binding</keyword>
<comment type="catalytic activity">
    <reaction evidence="2">
        <text>spectinomycin + ATP = 9-O-adenylylspectinomycin + diphosphate</text>
        <dbReference type="Rhea" id="RHEA:63228"/>
        <dbReference type="ChEBI" id="CHEBI:30616"/>
        <dbReference type="ChEBI" id="CHEBI:33019"/>
        <dbReference type="ChEBI" id="CHEBI:146260"/>
        <dbReference type="ChEBI" id="CHEBI:146261"/>
    </reaction>
</comment>
<dbReference type="PIRSF" id="PIRSF000819">
    <property type="entry name" value="Streptomycin_3-adenylyltransf"/>
    <property type="match status" value="1"/>
</dbReference>
<feature type="domain" description="Adenylyltransferase AadA C-terminal" evidence="4">
    <location>
        <begin position="145"/>
        <end position="250"/>
    </location>
</feature>
<evidence type="ECO:0000259" key="4">
    <source>
        <dbReference type="Pfam" id="PF13427"/>
    </source>
</evidence>
<keyword evidence="2 5" id="KW-0548">Nucleotidyltransferase</keyword>
<reference evidence="5" key="1">
    <citation type="submission" date="2021-06" db="EMBL/GenBank/DDBJ databases">
        <authorList>
            <person name="Criscuolo A."/>
        </authorList>
    </citation>
    <scope>NUCLEOTIDE SEQUENCE</scope>
    <source>
        <strain evidence="5">CIP111600</strain>
    </source>
</reference>
<dbReference type="Pfam" id="PF13427">
    <property type="entry name" value="AadA_C"/>
    <property type="match status" value="1"/>
</dbReference>
<protein>
    <recommendedName>
        <fullName evidence="2">Spectinomycin 9-adenylyltransferase</fullName>
    </recommendedName>
</protein>
<accession>A0A916NLI0</accession>
<dbReference type="RefSeq" id="WP_218095336.1">
    <property type="nucleotide sequence ID" value="NZ_CAJVAS010000043.1"/>
</dbReference>
<feature type="domain" description="Polymerase nucleotidyl transferase" evidence="3">
    <location>
        <begin position="21"/>
        <end position="53"/>
    </location>
</feature>
<dbReference type="InterPro" id="IPR025184">
    <property type="entry name" value="AadA_C"/>
</dbReference>
<evidence type="ECO:0000313" key="6">
    <source>
        <dbReference type="Proteomes" id="UP000693672"/>
    </source>
</evidence>
<evidence type="ECO:0000313" key="5">
    <source>
        <dbReference type="EMBL" id="CAG7648567.1"/>
    </source>
</evidence>
<proteinExistence type="predicted"/>
<dbReference type="AlphaFoldDB" id="A0A916NLI0"/>
<dbReference type="InterPro" id="IPR024172">
    <property type="entry name" value="AadA/Aad9"/>
</dbReference>
<name>A0A916NLI0_9BACL</name>
<keyword evidence="1 2" id="KW-0808">Transferase</keyword>
<dbReference type="EMBL" id="CAJVAS010000043">
    <property type="protein sequence ID" value="CAG7648567.1"/>
    <property type="molecule type" value="Genomic_DNA"/>
</dbReference>